<gene>
    <name evidence="1" type="ORF">OVA965_LOCUS39148</name>
    <name evidence="2" type="ORF">TMI583_LOCUS40415</name>
</gene>
<dbReference type="SUPFAM" id="SSF101898">
    <property type="entry name" value="NHL repeat"/>
    <property type="match status" value="1"/>
</dbReference>
<evidence type="ECO:0000313" key="3">
    <source>
        <dbReference type="Proteomes" id="UP000682733"/>
    </source>
</evidence>
<reference evidence="2" key="1">
    <citation type="submission" date="2021-02" db="EMBL/GenBank/DDBJ databases">
        <authorList>
            <person name="Nowell W R."/>
        </authorList>
    </citation>
    <scope>NUCLEOTIDE SEQUENCE</scope>
</reference>
<evidence type="ECO:0008006" key="4">
    <source>
        <dbReference type="Google" id="ProtNLM"/>
    </source>
</evidence>
<dbReference type="Proteomes" id="UP000677228">
    <property type="component" value="Unassembled WGS sequence"/>
</dbReference>
<dbReference type="Proteomes" id="UP000682733">
    <property type="component" value="Unassembled WGS sequence"/>
</dbReference>
<proteinExistence type="predicted"/>
<dbReference type="EMBL" id="CAJNOK010039978">
    <property type="protein sequence ID" value="CAF1548331.1"/>
    <property type="molecule type" value="Genomic_DNA"/>
</dbReference>
<dbReference type="InterPro" id="IPR011042">
    <property type="entry name" value="6-blade_b-propeller_TolB-like"/>
</dbReference>
<sequence length="161" mass="16492">STAITTVPITSTKPGCLGCCGETVGTGLNQATFITIDNSGNLFVSNTGNSQIMKFTPGSTTGTVIYTGSGATTGLYVISDGTLYFADLDNSVVRKFINATGNGIIVAGVEDVPAGAPDHFNYPYGVYAENSGTFYVADAVNNVVLKFFSNSTSGTNGTIVA</sequence>
<dbReference type="AlphaFoldDB" id="A0A8S2UDA7"/>
<accession>A0A8S2UDA7</accession>
<name>A0A8S2UDA7_9BILA</name>
<organism evidence="2 3">
    <name type="scientific">Didymodactylos carnosus</name>
    <dbReference type="NCBI Taxonomy" id="1234261"/>
    <lineage>
        <taxon>Eukaryota</taxon>
        <taxon>Metazoa</taxon>
        <taxon>Spiralia</taxon>
        <taxon>Gnathifera</taxon>
        <taxon>Rotifera</taxon>
        <taxon>Eurotatoria</taxon>
        <taxon>Bdelloidea</taxon>
        <taxon>Philodinida</taxon>
        <taxon>Philodinidae</taxon>
        <taxon>Didymodactylos</taxon>
    </lineage>
</organism>
<protein>
    <recommendedName>
        <fullName evidence="4">NHL repeat-containing protein</fullName>
    </recommendedName>
</protein>
<feature type="non-terminal residue" evidence="2">
    <location>
        <position position="1"/>
    </location>
</feature>
<evidence type="ECO:0000313" key="1">
    <source>
        <dbReference type="EMBL" id="CAF1548331.1"/>
    </source>
</evidence>
<evidence type="ECO:0000313" key="2">
    <source>
        <dbReference type="EMBL" id="CAF4337826.1"/>
    </source>
</evidence>
<feature type="non-terminal residue" evidence="2">
    <location>
        <position position="161"/>
    </location>
</feature>
<dbReference type="Gene3D" id="2.120.10.30">
    <property type="entry name" value="TolB, C-terminal domain"/>
    <property type="match status" value="1"/>
</dbReference>
<dbReference type="EMBL" id="CAJOBA010062401">
    <property type="protein sequence ID" value="CAF4337826.1"/>
    <property type="molecule type" value="Genomic_DNA"/>
</dbReference>
<comment type="caution">
    <text evidence="2">The sequence shown here is derived from an EMBL/GenBank/DDBJ whole genome shotgun (WGS) entry which is preliminary data.</text>
</comment>